<feature type="transmembrane region" description="Helical" evidence="8">
    <location>
        <begin position="161"/>
        <end position="182"/>
    </location>
</feature>
<keyword evidence="6 8" id="KW-0472">Membrane</keyword>
<evidence type="ECO:0000313" key="13">
    <source>
        <dbReference type="Proteomes" id="UP000494165"/>
    </source>
</evidence>
<dbReference type="Proteomes" id="UP000494165">
    <property type="component" value="Unassembled WGS sequence"/>
</dbReference>
<protein>
    <recommendedName>
        <fullName evidence="14">Sodium/nucleoside cotransporter</fullName>
    </recommendedName>
</protein>
<feature type="transmembrane region" description="Helical" evidence="8">
    <location>
        <begin position="261"/>
        <end position="280"/>
    </location>
</feature>
<feature type="transmembrane region" description="Helical" evidence="8">
    <location>
        <begin position="232"/>
        <end position="249"/>
    </location>
</feature>
<evidence type="ECO:0000259" key="10">
    <source>
        <dbReference type="Pfam" id="PF07662"/>
    </source>
</evidence>
<feature type="transmembrane region" description="Helical" evidence="8">
    <location>
        <begin position="502"/>
        <end position="527"/>
    </location>
</feature>
<dbReference type="GO" id="GO:0005415">
    <property type="term" value="F:nucleoside:sodium symporter activity"/>
    <property type="evidence" value="ECO:0007669"/>
    <property type="project" value="TreeGrafter"/>
</dbReference>
<keyword evidence="4 8" id="KW-0812">Transmembrane</keyword>
<proteinExistence type="inferred from homology"/>
<feature type="transmembrane region" description="Helical" evidence="8">
    <location>
        <begin position="314"/>
        <end position="333"/>
    </location>
</feature>
<evidence type="ECO:0000256" key="6">
    <source>
        <dbReference type="ARBA" id="ARBA00023136"/>
    </source>
</evidence>
<accession>A0A8S1BU50</accession>
<evidence type="ECO:0000256" key="2">
    <source>
        <dbReference type="ARBA" id="ARBA00009033"/>
    </source>
</evidence>
<feature type="transmembrane region" description="Helical" evidence="8">
    <location>
        <begin position="609"/>
        <end position="630"/>
    </location>
</feature>
<evidence type="ECO:0000259" key="9">
    <source>
        <dbReference type="Pfam" id="PF01773"/>
    </source>
</evidence>
<gene>
    <name evidence="12" type="ORF">CLODIP_2_CD14306</name>
</gene>
<evidence type="ECO:0000259" key="11">
    <source>
        <dbReference type="Pfam" id="PF07670"/>
    </source>
</evidence>
<keyword evidence="13" id="KW-1185">Reference proteome</keyword>
<feature type="compositionally biased region" description="Basic and acidic residues" evidence="7">
    <location>
        <begin position="90"/>
        <end position="99"/>
    </location>
</feature>
<feature type="transmembrane region" description="Helical" evidence="8">
    <location>
        <begin position="569"/>
        <end position="589"/>
    </location>
</feature>
<evidence type="ECO:0000256" key="7">
    <source>
        <dbReference type="SAM" id="MobiDB-lite"/>
    </source>
</evidence>
<dbReference type="InterPro" id="IPR011642">
    <property type="entry name" value="Gate_dom"/>
</dbReference>
<feature type="transmembrane region" description="Helical" evidence="8">
    <location>
        <begin position="418"/>
        <end position="440"/>
    </location>
</feature>
<feature type="transmembrane region" description="Helical" evidence="8">
    <location>
        <begin position="392"/>
        <end position="412"/>
    </location>
</feature>
<evidence type="ECO:0000256" key="3">
    <source>
        <dbReference type="ARBA" id="ARBA00022475"/>
    </source>
</evidence>
<dbReference type="PANTHER" id="PTHR10590:SF4">
    <property type="entry name" value="SOLUTE CARRIER FAMILY 28 MEMBER 3"/>
    <property type="match status" value="1"/>
</dbReference>
<dbReference type="Pfam" id="PF07662">
    <property type="entry name" value="Nucleos_tra2_C"/>
    <property type="match status" value="1"/>
</dbReference>
<dbReference type="Pfam" id="PF01773">
    <property type="entry name" value="Nucleos_tra2_N"/>
    <property type="match status" value="1"/>
</dbReference>
<feature type="transmembrane region" description="Helical" evidence="8">
    <location>
        <begin position="203"/>
        <end position="226"/>
    </location>
</feature>
<feature type="region of interest" description="Disordered" evidence="7">
    <location>
        <begin position="84"/>
        <end position="108"/>
    </location>
</feature>
<feature type="domain" description="Nucleoside transporter/FeoB GTPase Gate" evidence="11">
    <location>
        <begin position="317"/>
        <end position="415"/>
    </location>
</feature>
<dbReference type="InterPro" id="IPR008276">
    <property type="entry name" value="C_nuclsd_transpt"/>
</dbReference>
<feature type="domain" description="Concentrative nucleoside transporter C-terminal" evidence="10">
    <location>
        <begin position="420"/>
        <end position="626"/>
    </location>
</feature>
<keyword evidence="3" id="KW-1003">Cell membrane</keyword>
<evidence type="ECO:0000256" key="5">
    <source>
        <dbReference type="ARBA" id="ARBA00022989"/>
    </source>
</evidence>
<comment type="caution">
    <text evidence="12">The sequence shown here is derived from an EMBL/GenBank/DDBJ whole genome shotgun (WGS) entry which is preliminary data.</text>
</comment>
<dbReference type="PANTHER" id="PTHR10590">
    <property type="entry name" value="SODIUM/NUCLEOSIDE COTRANSPORTER"/>
    <property type="match status" value="1"/>
</dbReference>
<evidence type="ECO:0000256" key="4">
    <source>
        <dbReference type="ARBA" id="ARBA00022692"/>
    </source>
</evidence>
<dbReference type="InterPro" id="IPR002668">
    <property type="entry name" value="CNT_N_dom"/>
</dbReference>
<feature type="transmembrane region" description="Helical" evidence="8">
    <location>
        <begin position="461"/>
        <end position="490"/>
    </location>
</feature>
<evidence type="ECO:0000256" key="8">
    <source>
        <dbReference type="SAM" id="Phobius"/>
    </source>
</evidence>
<keyword evidence="5 8" id="KW-1133">Transmembrane helix</keyword>
<dbReference type="OrthoDB" id="6075923at2759"/>
<evidence type="ECO:0008006" key="14">
    <source>
        <dbReference type="Google" id="ProtNLM"/>
    </source>
</evidence>
<sequence>MTYVGKSLLVGAPPLAAAVPRAGSGKSIRSRLNSVKAPSCCSEVVDSRSLSTMTAQENRGYAEEETAPDLAQVELEIISESEPKVSNGKPVDHNEDEPKKKKQKKWTVPRPVKENWRKTRKVLTNRVVANTLIILYFTGSLLYWFVFNDSNRQWKICEDEGLVLVLVFFYACYLLAYFGRYVSKIGIVFKVVYKSSVKIMGPTLTKVWIYGIQIGALTAFLIWDIWDEFDRWRSIIGVFKNGLVLWIFCRNKKKINWEVPLRSLLLQFYVCMLMLRIPFINNFISCITDKFTTFLNFSREGGAMVFGEELANSVFAFMVLPVILFLSFVVAVLNHMNILPKFISALGKGLLKILGTNSEVEAFTAASSVFLGQTESPLLIQRYLPKLSKSEIFTIMVSGLSTIAGSVMAAYITLGISAVHLITASIMSSIGAIGACKLILPDTEESQTKDMEISKQTEKTNVFDLTTTSAATAFEVIKSIVACLIIWLSVIPFFNAVIENGLYLLCGVEGVTFEYLLGLLFTPFAYLMGTDWADSTKVGKLVGMKIIINEFVAYTELQKLAGVITERSFMVATYALCGFSNFGAVATLVSTLKVMAPNKTNDINKSAYWALLTANVVCDLTACIAGALTVS</sequence>
<dbReference type="InterPro" id="IPR011657">
    <property type="entry name" value="CNT_C_dom"/>
</dbReference>
<feature type="transmembrane region" description="Helical" evidence="8">
    <location>
        <begin position="127"/>
        <end position="146"/>
    </location>
</feature>
<reference evidence="12 13" key="1">
    <citation type="submission" date="2020-04" db="EMBL/GenBank/DDBJ databases">
        <authorList>
            <person name="Alioto T."/>
            <person name="Alioto T."/>
            <person name="Gomez Garrido J."/>
        </authorList>
    </citation>
    <scope>NUCLEOTIDE SEQUENCE [LARGE SCALE GENOMIC DNA]</scope>
</reference>
<evidence type="ECO:0000313" key="12">
    <source>
        <dbReference type="EMBL" id="CAB3362448.1"/>
    </source>
</evidence>
<feature type="domain" description="Concentrative nucleoside transporter N-terminal" evidence="9">
    <location>
        <begin position="237"/>
        <end position="308"/>
    </location>
</feature>
<dbReference type="GO" id="GO:0005886">
    <property type="term" value="C:plasma membrane"/>
    <property type="evidence" value="ECO:0007669"/>
    <property type="project" value="UniProtKB-SubCell"/>
</dbReference>
<dbReference type="EMBL" id="CADEPI010000009">
    <property type="protein sequence ID" value="CAB3362448.1"/>
    <property type="molecule type" value="Genomic_DNA"/>
</dbReference>
<dbReference type="Pfam" id="PF07670">
    <property type="entry name" value="Gate"/>
    <property type="match status" value="1"/>
</dbReference>
<comment type="similarity">
    <text evidence="2">Belongs to the concentrative nucleoside transporter (CNT) (TC 2.A.41) family.</text>
</comment>
<evidence type="ECO:0000256" key="1">
    <source>
        <dbReference type="ARBA" id="ARBA00004651"/>
    </source>
</evidence>
<organism evidence="12 13">
    <name type="scientific">Cloeon dipterum</name>
    <dbReference type="NCBI Taxonomy" id="197152"/>
    <lineage>
        <taxon>Eukaryota</taxon>
        <taxon>Metazoa</taxon>
        <taxon>Ecdysozoa</taxon>
        <taxon>Arthropoda</taxon>
        <taxon>Hexapoda</taxon>
        <taxon>Insecta</taxon>
        <taxon>Pterygota</taxon>
        <taxon>Palaeoptera</taxon>
        <taxon>Ephemeroptera</taxon>
        <taxon>Pisciforma</taxon>
        <taxon>Baetidae</taxon>
        <taxon>Cloeon</taxon>
    </lineage>
</organism>
<comment type="subcellular location">
    <subcellularLocation>
        <location evidence="1">Cell membrane</location>
        <topology evidence="1">Multi-pass membrane protein</topology>
    </subcellularLocation>
</comment>
<dbReference type="AlphaFoldDB" id="A0A8S1BU50"/>
<name>A0A8S1BU50_9INSE</name>